<comment type="caution">
    <text evidence="4">The sequence shown here is derived from an EMBL/GenBank/DDBJ whole genome shotgun (WGS) entry which is preliminary data.</text>
</comment>
<dbReference type="Proteomes" id="UP000316316">
    <property type="component" value="Unassembled WGS sequence"/>
</dbReference>
<sequence length="188" mass="21852">MVMNEENVKERLIQATMDLLKKEKSAKKLTARKIAETADANLAMINYYFKSKDELVSLAVNQLIEASGEKQEELDLKDQVPKERLITFLTAIADSTCEYAELTRPTIPYLLLEGEFDLSYQILPLIKECFNNQRDETECRVIAYQLVSFLQIAFYRGKDFERYSSIDVMNEHQRHQLCRVLVEDAVKE</sequence>
<dbReference type="PROSITE" id="PS50977">
    <property type="entry name" value="HTH_TETR_2"/>
    <property type="match status" value="1"/>
</dbReference>
<protein>
    <submittedName>
        <fullName evidence="4">TetR/AcrR family transcriptional regulator</fullName>
    </submittedName>
</protein>
<dbReference type="EMBL" id="PDXQ01000001">
    <property type="protein sequence ID" value="TRZ35151.1"/>
    <property type="molecule type" value="Genomic_DNA"/>
</dbReference>
<dbReference type="InterPro" id="IPR009057">
    <property type="entry name" value="Homeodomain-like_sf"/>
</dbReference>
<keyword evidence="1 2" id="KW-0238">DNA-binding</keyword>
<feature type="DNA-binding region" description="H-T-H motif" evidence="2">
    <location>
        <begin position="30"/>
        <end position="49"/>
    </location>
</feature>
<dbReference type="InterPro" id="IPR001647">
    <property type="entry name" value="HTH_TetR"/>
</dbReference>
<evidence type="ECO:0000256" key="1">
    <source>
        <dbReference type="ARBA" id="ARBA00023125"/>
    </source>
</evidence>
<dbReference type="SUPFAM" id="SSF46689">
    <property type="entry name" value="Homeodomain-like"/>
    <property type="match status" value="1"/>
</dbReference>
<proteinExistence type="predicted"/>
<dbReference type="Pfam" id="PF00440">
    <property type="entry name" value="TetR_N"/>
    <property type="match status" value="1"/>
</dbReference>
<evidence type="ECO:0000256" key="2">
    <source>
        <dbReference type="PROSITE-ProRule" id="PRU00335"/>
    </source>
</evidence>
<dbReference type="GO" id="GO:0003677">
    <property type="term" value="F:DNA binding"/>
    <property type="evidence" value="ECO:0007669"/>
    <property type="project" value="UniProtKB-UniRule"/>
</dbReference>
<accession>A0A2N8Q0H1</accession>
<evidence type="ECO:0000259" key="3">
    <source>
        <dbReference type="PROSITE" id="PS50977"/>
    </source>
</evidence>
<dbReference type="Gene3D" id="1.10.357.10">
    <property type="entry name" value="Tetracycline Repressor, domain 2"/>
    <property type="match status" value="1"/>
</dbReference>
<dbReference type="AlphaFoldDB" id="A0A2N8Q0H1"/>
<reference evidence="4 5" key="1">
    <citation type="submission" date="2017-10" db="EMBL/GenBank/DDBJ databases">
        <title>FDA dAtabase for Regulatory Grade micrObial Sequences (FDA-ARGOS): Supporting development and validation of Infectious Disease Dx tests.</title>
        <authorList>
            <person name="Campos J."/>
            <person name="Goldberg B."/>
            <person name="Tallon L.J."/>
            <person name="Sadzewicz L."/>
            <person name="Sengamalay N."/>
            <person name="Ott S."/>
            <person name="Godinez A."/>
            <person name="Nagaraj S."/>
            <person name="Vyas G."/>
            <person name="Aluvathingal J."/>
            <person name="Nadendla S."/>
            <person name="Geyer C."/>
            <person name="Nandy P."/>
            <person name="Hobson J."/>
            <person name="Sichtig H."/>
        </authorList>
    </citation>
    <scope>NUCLEOTIDE SEQUENCE [LARGE SCALE GENOMIC DNA]</scope>
    <source>
        <strain evidence="4 5">FDAARGOS_185</strain>
    </source>
</reference>
<evidence type="ECO:0000313" key="5">
    <source>
        <dbReference type="Proteomes" id="UP000316316"/>
    </source>
</evidence>
<feature type="domain" description="HTH tetR-type" evidence="3">
    <location>
        <begin position="6"/>
        <end position="67"/>
    </location>
</feature>
<gene>
    <name evidence="4" type="ORF">AUF17_14140</name>
</gene>
<evidence type="ECO:0000313" key="4">
    <source>
        <dbReference type="EMBL" id="TRZ35151.1"/>
    </source>
</evidence>
<name>A0A2N8Q0H1_ENTAV</name>
<organism evidence="4 5">
    <name type="scientific">Enterococcus avium</name>
    <name type="common">Streptococcus avium</name>
    <dbReference type="NCBI Taxonomy" id="33945"/>
    <lineage>
        <taxon>Bacteria</taxon>
        <taxon>Bacillati</taxon>
        <taxon>Bacillota</taxon>
        <taxon>Bacilli</taxon>
        <taxon>Lactobacillales</taxon>
        <taxon>Enterococcaceae</taxon>
        <taxon>Enterococcus</taxon>
    </lineage>
</organism>